<evidence type="ECO:0000313" key="3">
    <source>
        <dbReference type="EMBL" id="KAI3921515.1"/>
    </source>
</evidence>
<gene>
    <name evidence="3" type="ORF">MKW98_013449</name>
</gene>
<feature type="compositionally biased region" description="Basic and acidic residues" evidence="1">
    <location>
        <begin position="106"/>
        <end position="119"/>
    </location>
</feature>
<evidence type="ECO:0000259" key="2">
    <source>
        <dbReference type="Pfam" id="PF07059"/>
    </source>
</evidence>
<name>A0AAD4XLK4_9MAGN</name>
<dbReference type="InterPro" id="IPR009769">
    <property type="entry name" value="EDR2_C"/>
</dbReference>
<sequence length="119" mass="12987">MVANAIVHLAFGYITTFTVDLAFHIESQIEPELPERILGAVRFSELNPNSARPIEPPSSERNATNVQSTIGTRWWKSIGQGLTNLRSPQGAQESSSAAVSPQVNGRMHDEDKIGESKNS</sequence>
<dbReference type="InterPro" id="IPR045096">
    <property type="entry name" value="EDR2-like"/>
</dbReference>
<evidence type="ECO:0000256" key="1">
    <source>
        <dbReference type="SAM" id="MobiDB-lite"/>
    </source>
</evidence>
<keyword evidence="4" id="KW-1185">Reference proteome</keyword>
<dbReference type="Pfam" id="PF07059">
    <property type="entry name" value="EDR2_C"/>
    <property type="match status" value="1"/>
</dbReference>
<evidence type="ECO:0000313" key="4">
    <source>
        <dbReference type="Proteomes" id="UP001202328"/>
    </source>
</evidence>
<dbReference type="AlphaFoldDB" id="A0AAD4XLK4"/>
<reference evidence="3" key="1">
    <citation type="submission" date="2022-04" db="EMBL/GenBank/DDBJ databases">
        <title>A functionally conserved STORR gene fusion in Papaver species that diverged 16.8 million years ago.</title>
        <authorList>
            <person name="Catania T."/>
        </authorList>
    </citation>
    <scope>NUCLEOTIDE SEQUENCE</scope>
    <source>
        <strain evidence="3">S-188037</strain>
    </source>
</reference>
<dbReference type="PANTHER" id="PTHR12136">
    <property type="entry name" value="ENHANCED DISEASE RESISTANCE-RELATED"/>
    <property type="match status" value="1"/>
</dbReference>
<dbReference type="Proteomes" id="UP001202328">
    <property type="component" value="Unassembled WGS sequence"/>
</dbReference>
<feature type="domain" description="Protein ENHANCED DISEASE RESISTANCE 2 C-terminal" evidence="2">
    <location>
        <begin position="2"/>
        <end position="46"/>
    </location>
</feature>
<feature type="region of interest" description="Disordered" evidence="1">
    <location>
        <begin position="47"/>
        <end position="67"/>
    </location>
</feature>
<proteinExistence type="predicted"/>
<dbReference type="EMBL" id="JAJJMB010008687">
    <property type="protein sequence ID" value="KAI3921515.1"/>
    <property type="molecule type" value="Genomic_DNA"/>
</dbReference>
<protein>
    <recommendedName>
        <fullName evidence="2">Protein ENHANCED DISEASE RESISTANCE 2 C-terminal domain-containing protein</fullName>
    </recommendedName>
</protein>
<comment type="caution">
    <text evidence="3">The sequence shown here is derived from an EMBL/GenBank/DDBJ whole genome shotgun (WGS) entry which is preliminary data.</text>
</comment>
<feature type="compositionally biased region" description="Polar residues" evidence="1">
    <location>
        <begin position="82"/>
        <end position="103"/>
    </location>
</feature>
<dbReference type="PANTHER" id="PTHR12136:SF101">
    <property type="entry name" value="ENHANCED DISEASE RESISTANCE-LIKE PROTEIN (DUF1336)"/>
    <property type="match status" value="1"/>
</dbReference>
<feature type="region of interest" description="Disordered" evidence="1">
    <location>
        <begin position="82"/>
        <end position="119"/>
    </location>
</feature>
<organism evidence="3 4">
    <name type="scientific">Papaver atlanticum</name>
    <dbReference type="NCBI Taxonomy" id="357466"/>
    <lineage>
        <taxon>Eukaryota</taxon>
        <taxon>Viridiplantae</taxon>
        <taxon>Streptophyta</taxon>
        <taxon>Embryophyta</taxon>
        <taxon>Tracheophyta</taxon>
        <taxon>Spermatophyta</taxon>
        <taxon>Magnoliopsida</taxon>
        <taxon>Ranunculales</taxon>
        <taxon>Papaveraceae</taxon>
        <taxon>Papaveroideae</taxon>
        <taxon>Papaver</taxon>
    </lineage>
</organism>
<accession>A0AAD4XLK4</accession>